<evidence type="ECO:0000313" key="1">
    <source>
        <dbReference type="EMBL" id="JAH78987.1"/>
    </source>
</evidence>
<accession>A0A0E9VLQ2</accession>
<proteinExistence type="predicted"/>
<reference evidence="1" key="2">
    <citation type="journal article" date="2015" name="Fish Shellfish Immunol.">
        <title>Early steps in the European eel (Anguilla anguilla)-Vibrio vulnificus interaction in the gills: Role of the RtxA13 toxin.</title>
        <authorList>
            <person name="Callol A."/>
            <person name="Pajuelo D."/>
            <person name="Ebbesson L."/>
            <person name="Teles M."/>
            <person name="MacKenzie S."/>
            <person name="Amaro C."/>
        </authorList>
    </citation>
    <scope>NUCLEOTIDE SEQUENCE</scope>
</reference>
<reference evidence="1" key="1">
    <citation type="submission" date="2014-11" db="EMBL/GenBank/DDBJ databases">
        <authorList>
            <person name="Amaro Gonzalez C."/>
        </authorList>
    </citation>
    <scope>NUCLEOTIDE SEQUENCE</scope>
</reference>
<protein>
    <submittedName>
        <fullName evidence="1">Uncharacterized protein</fullName>
    </submittedName>
</protein>
<dbReference type="AlphaFoldDB" id="A0A0E9VLQ2"/>
<organism evidence="1">
    <name type="scientific">Anguilla anguilla</name>
    <name type="common">European freshwater eel</name>
    <name type="synonym">Muraena anguilla</name>
    <dbReference type="NCBI Taxonomy" id="7936"/>
    <lineage>
        <taxon>Eukaryota</taxon>
        <taxon>Metazoa</taxon>
        <taxon>Chordata</taxon>
        <taxon>Craniata</taxon>
        <taxon>Vertebrata</taxon>
        <taxon>Euteleostomi</taxon>
        <taxon>Actinopterygii</taxon>
        <taxon>Neopterygii</taxon>
        <taxon>Teleostei</taxon>
        <taxon>Anguilliformes</taxon>
        <taxon>Anguillidae</taxon>
        <taxon>Anguilla</taxon>
    </lineage>
</organism>
<name>A0A0E9VLQ2_ANGAN</name>
<dbReference type="EMBL" id="GBXM01029590">
    <property type="protein sequence ID" value="JAH78987.1"/>
    <property type="molecule type" value="Transcribed_RNA"/>
</dbReference>
<sequence length="28" mass="3203">MIKFICHLLCISLLLVINVFAQYGIFCS</sequence>